<dbReference type="AlphaFoldDB" id="A0A177JW50"/>
<reference evidence="6 7" key="1">
    <citation type="submission" date="2016-02" db="EMBL/GenBank/DDBJ databases">
        <authorList>
            <person name="Wen L."/>
            <person name="He K."/>
            <person name="Yang H."/>
        </authorList>
    </citation>
    <scope>NUCLEOTIDE SEQUENCE [LARGE SCALE GENOMIC DNA]</scope>
    <source>
        <strain evidence="6 7">CD09_2</strain>
    </source>
</reference>
<dbReference type="PANTHER" id="PTHR33337:SF40">
    <property type="entry name" value="CENP-V_GFA DOMAIN-CONTAINING PROTEIN-RELATED"/>
    <property type="match status" value="1"/>
</dbReference>
<comment type="caution">
    <text evidence="6">The sequence shown here is derived from an EMBL/GenBank/DDBJ whole genome shotgun (WGS) entry which is preliminary data.</text>
</comment>
<dbReference type="Gene3D" id="3.90.1590.10">
    <property type="entry name" value="glutathione-dependent formaldehyde- activating enzyme (gfa)"/>
    <property type="match status" value="1"/>
</dbReference>
<dbReference type="PANTHER" id="PTHR33337">
    <property type="entry name" value="GFA DOMAIN-CONTAINING PROTEIN"/>
    <property type="match status" value="1"/>
</dbReference>
<proteinExistence type="inferred from homology"/>
<evidence type="ECO:0000313" key="7">
    <source>
        <dbReference type="Proteomes" id="UP000077262"/>
    </source>
</evidence>
<dbReference type="GO" id="GO:0046872">
    <property type="term" value="F:metal ion binding"/>
    <property type="evidence" value="ECO:0007669"/>
    <property type="project" value="UniProtKB-KW"/>
</dbReference>
<dbReference type="EMBL" id="LSTR01000025">
    <property type="protein sequence ID" value="OAH45470.1"/>
    <property type="molecule type" value="Genomic_DNA"/>
</dbReference>
<dbReference type="InterPro" id="IPR006913">
    <property type="entry name" value="CENP-V/GFA"/>
</dbReference>
<keyword evidence="4" id="KW-0456">Lyase</keyword>
<accession>A0A177JW50</accession>
<evidence type="ECO:0000313" key="6">
    <source>
        <dbReference type="EMBL" id="OAH45470.1"/>
    </source>
</evidence>
<sequence length="126" mass="14116">MERMATCCCGALSMATIGEPIKISACHCRSCQKRTGSAFSVAVFFDRENARPRGPSEMFTRLGDSGLPVDFHFCPSCASTLFWYPKFRPAWVGVAIGCFDDHAFVPTQAVYEHERLEWAQIQLRSN</sequence>
<organism evidence="6 7">
    <name type="scientific">Sphingobium yanoikuyae</name>
    <name type="common">Sphingomonas yanoikuyae</name>
    <dbReference type="NCBI Taxonomy" id="13690"/>
    <lineage>
        <taxon>Bacteria</taxon>
        <taxon>Pseudomonadati</taxon>
        <taxon>Pseudomonadota</taxon>
        <taxon>Alphaproteobacteria</taxon>
        <taxon>Sphingomonadales</taxon>
        <taxon>Sphingomonadaceae</taxon>
        <taxon>Sphingobium</taxon>
    </lineage>
</organism>
<name>A0A177JW50_SPHYA</name>
<evidence type="ECO:0000256" key="2">
    <source>
        <dbReference type="ARBA" id="ARBA00022723"/>
    </source>
</evidence>
<keyword evidence="2" id="KW-0479">Metal-binding</keyword>
<comment type="similarity">
    <text evidence="1">Belongs to the Gfa family.</text>
</comment>
<dbReference type="OrthoDB" id="7186766at2"/>
<protein>
    <submittedName>
        <fullName evidence="6">Aldehyde-activating protein</fullName>
    </submittedName>
</protein>
<evidence type="ECO:0000256" key="3">
    <source>
        <dbReference type="ARBA" id="ARBA00022833"/>
    </source>
</evidence>
<feature type="domain" description="CENP-V/GFA" evidence="5">
    <location>
        <begin position="3"/>
        <end position="112"/>
    </location>
</feature>
<dbReference type="GO" id="GO:0016846">
    <property type="term" value="F:carbon-sulfur lyase activity"/>
    <property type="evidence" value="ECO:0007669"/>
    <property type="project" value="InterPro"/>
</dbReference>
<evidence type="ECO:0000256" key="4">
    <source>
        <dbReference type="ARBA" id="ARBA00023239"/>
    </source>
</evidence>
<dbReference type="SUPFAM" id="SSF51316">
    <property type="entry name" value="Mss4-like"/>
    <property type="match status" value="1"/>
</dbReference>
<dbReference type="Pfam" id="PF04828">
    <property type="entry name" value="GFA"/>
    <property type="match status" value="1"/>
</dbReference>
<dbReference type="InterPro" id="IPR011057">
    <property type="entry name" value="Mss4-like_sf"/>
</dbReference>
<evidence type="ECO:0000256" key="1">
    <source>
        <dbReference type="ARBA" id="ARBA00005495"/>
    </source>
</evidence>
<gene>
    <name evidence="6" type="ORF">AX777_17665</name>
</gene>
<dbReference type="PROSITE" id="PS51891">
    <property type="entry name" value="CENP_V_GFA"/>
    <property type="match status" value="1"/>
</dbReference>
<dbReference type="Proteomes" id="UP000077262">
    <property type="component" value="Unassembled WGS sequence"/>
</dbReference>
<evidence type="ECO:0000259" key="5">
    <source>
        <dbReference type="PROSITE" id="PS51891"/>
    </source>
</evidence>
<keyword evidence="3" id="KW-0862">Zinc</keyword>